<feature type="transmembrane region" description="Helical" evidence="1">
    <location>
        <begin position="7"/>
        <end position="25"/>
    </location>
</feature>
<keyword evidence="4" id="KW-1185">Reference proteome</keyword>
<organism evidence="3 4">
    <name type="scientific">Hwanghaeella grinnelliae</name>
    <dbReference type="NCBI Taxonomy" id="2500179"/>
    <lineage>
        <taxon>Bacteria</taxon>
        <taxon>Pseudomonadati</taxon>
        <taxon>Pseudomonadota</taxon>
        <taxon>Alphaproteobacteria</taxon>
        <taxon>Rhodospirillales</taxon>
        <taxon>Rhodospirillaceae</taxon>
        <taxon>Hwanghaeella</taxon>
    </lineage>
</organism>
<dbReference type="Proteomes" id="UP000287447">
    <property type="component" value="Unassembled WGS sequence"/>
</dbReference>
<sequence>MRPVYHFTAFLVLSVVAIGILRSGSLPDANLFFWILTGVQLMWGLLVFPIKSLRLGRIGAALAVLVAVQALQYAFNFHQWRPEAFSVLEICRYFIFVALVEEVWFRGVLQKIVAKIGLPGLAIASVLFGLYHIQSGWTVVLTTTAVGSVYVVARHLGAGILSLALAHGAMNWLNNTVYPPVGLRVDPSVFYVAFSTTCVIAALLALAVAGYRRRRGGG</sequence>
<feature type="transmembrane region" description="Helical" evidence="1">
    <location>
        <begin position="160"/>
        <end position="178"/>
    </location>
</feature>
<dbReference type="InterPro" id="IPR003675">
    <property type="entry name" value="Rce1/LyrA-like_dom"/>
</dbReference>
<comment type="caution">
    <text evidence="3">The sequence shown here is derived from an EMBL/GenBank/DDBJ whole genome shotgun (WGS) entry which is preliminary data.</text>
</comment>
<feature type="domain" description="CAAX prenyl protease 2/Lysostaphin resistance protein A-like" evidence="2">
    <location>
        <begin position="86"/>
        <end position="173"/>
    </location>
</feature>
<feature type="transmembrane region" description="Helical" evidence="1">
    <location>
        <begin position="31"/>
        <end position="48"/>
    </location>
</feature>
<feature type="transmembrane region" description="Helical" evidence="1">
    <location>
        <begin position="190"/>
        <end position="211"/>
    </location>
</feature>
<protein>
    <submittedName>
        <fullName evidence="3">CPBP family intramembrane metalloprotease</fullName>
    </submittedName>
</protein>
<dbReference type="GO" id="GO:0008237">
    <property type="term" value="F:metallopeptidase activity"/>
    <property type="evidence" value="ECO:0007669"/>
    <property type="project" value="UniProtKB-KW"/>
</dbReference>
<keyword evidence="3" id="KW-0482">Metalloprotease</keyword>
<evidence type="ECO:0000313" key="4">
    <source>
        <dbReference type="Proteomes" id="UP000287447"/>
    </source>
</evidence>
<keyword evidence="1" id="KW-1133">Transmembrane helix</keyword>
<reference evidence="4" key="1">
    <citation type="submission" date="2019-01" db="EMBL/GenBank/DDBJ databases">
        <title>Gri0909 isolated from a small marine red alga.</title>
        <authorList>
            <person name="Kim J."/>
            <person name="Jeong S.E."/>
            <person name="Jeon C.O."/>
        </authorList>
    </citation>
    <scope>NUCLEOTIDE SEQUENCE [LARGE SCALE GENOMIC DNA]</scope>
    <source>
        <strain evidence="4">Gri0909</strain>
    </source>
</reference>
<proteinExistence type="predicted"/>
<evidence type="ECO:0000313" key="3">
    <source>
        <dbReference type="EMBL" id="RVU33966.1"/>
    </source>
</evidence>
<dbReference type="GO" id="GO:0004175">
    <property type="term" value="F:endopeptidase activity"/>
    <property type="evidence" value="ECO:0007669"/>
    <property type="project" value="UniProtKB-ARBA"/>
</dbReference>
<keyword evidence="1" id="KW-0812">Transmembrane</keyword>
<evidence type="ECO:0000256" key="1">
    <source>
        <dbReference type="SAM" id="Phobius"/>
    </source>
</evidence>
<dbReference type="GO" id="GO:0080120">
    <property type="term" value="P:CAAX-box protein maturation"/>
    <property type="evidence" value="ECO:0007669"/>
    <property type="project" value="UniProtKB-ARBA"/>
</dbReference>
<dbReference type="OrthoDB" id="193898at2"/>
<feature type="transmembrane region" description="Helical" evidence="1">
    <location>
        <begin position="112"/>
        <end position="131"/>
    </location>
</feature>
<dbReference type="EMBL" id="SADE01000004">
    <property type="protein sequence ID" value="RVU33966.1"/>
    <property type="molecule type" value="Genomic_DNA"/>
</dbReference>
<dbReference type="RefSeq" id="WP_127767996.1">
    <property type="nucleotide sequence ID" value="NZ_SADE01000004.1"/>
</dbReference>
<feature type="transmembrane region" description="Helical" evidence="1">
    <location>
        <begin position="55"/>
        <end position="75"/>
    </location>
</feature>
<dbReference type="GO" id="GO:0006508">
    <property type="term" value="P:proteolysis"/>
    <property type="evidence" value="ECO:0007669"/>
    <property type="project" value="UniProtKB-KW"/>
</dbReference>
<keyword evidence="1" id="KW-0472">Membrane</keyword>
<name>A0A437QHM9_9PROT</name>
<keyword evidence="3" id="KW-0378">Hydrolase</keyword>
<gene>
    <name evidence="3" type="ORF">EOI86_22845</name>
</gene>
<feature type="transmembrane region" description="Helical" evidence="1">
    <location>
        <begin position="87"/>
        <end position="105"/>
    </location>
</feature>
<dbReference type="Pfam" id="PF02517">
    <property type="entry name" value="Rce1-like"/>
    <property type="match status" value="1"/>
</dbReference>
<dbReference type="AlphaFoldDB" id="A0A437QHM9"/>
<keyword evidence="3" id="KW-0645">Protease</keyword>
<evidence type="ECO:0000259" key="2">
    <source>
        <dbReference type="Pfam" id="PF02517"/>
    </source>
</evidence>
<accession>A0A437QHM9</accession>